<evidence type="ECO:0000256" key="2">
    <source>
        <dbReference type="SAM" id="SignalP"/>
    </source>
</evidence>
<dbReference type="KEGG" id="aey:CDG81_02950"/>
<dbReference type="Proteomes" id="UP000215043">
    <property type="component" value="Chromosome"/>
</dbReference>
<protein>
    <submittedName>
        <fullName evidence="4">DUF4232 domain-containing protein</fullName>
    </submittedName>
</protein>
<reference evidence="4 7" key="2">
    <citation type="submission" date="2017-08" db="EMBL/GenBank/DDBJ databases">
        <title>The complete genome sequence of moderately halophilic actinomycete Actinopolyspora erythraea YIM 90600, the producer of novel erythromycin, novel actinopolysporins A-C and tubercidin.</title>
        <authorList>
            <person name="Yin M."/>
            <person name="Tang S."/>
        </authorList>
    </citation>
    <scope>NUCLEOTIDE SEQUENCE [LARGE SCALE GENOMIC DNA]</scope>
    <source>
        <strain evidence="4 7">YIM 90600</strain>
    </source>
</reference>
<dbReference type="Proteomes" id="UP000029737">
    <property type="component" value="Unassembled WGS sequence"/>
</dbReference>
<feature type="chain" id="PRO_5001944431" evidence="2">
    <location>
        <begin position="36"/>
        <end position="250"/>
    </location>
</feature>
<keyword evidence="6" id="KW-1185">Reference proteome</keyword>
<feature type="signal peptide" evidence="2">
    <location>
        <begin position="1"/>
        <end position="35"/>
    </location>
</feature>
<evidence type="ECO:0000256" key="1">
    <source>
        <dbReference type="SAM" id="MobiDB-lite"/>
    </source>
</evidence>
<dbReference type="AlphaFoldDB" id="A0A099D329"/>
<evidence type="ECO:0000313" key="4">
    <source>
        <dbReference type="EMBL" id="ASU77437.1"/>
    </source>
</evidence>
<dbReference type="eggNOG" id="ENOG5032XAD">
    <property type="taxonomic scope" value="Bacteria"/>
</dbReference>
<evidence type="ECO:0000313" key="6">
    <source>
        <dbReference type="Proteomes" id="UP000029737"/>
    </source>
</evidence>
<feature type="domain" description="DUF4232" evidence="3">
    <location>
        <begin position="117"/>
        <end position="249"/>
    </location>
</feature>
<dbReference type="PROSITE" id="PS51257">
    <property type="entry name" value="PROKAR_LIPOPROTEIN"/>
    <property type="match status" value="1"/>
</dbReference>
<accession>A0A099D329</accession>
<dbReference type="HOGENOM" id="CLU_1109577_0_0_11"/>
<evidence type="ECO:0000313" key="7">
    <source>
        <dbReference type="Proteomes" id="UP000215043"/>
    </source>
</evidence>
<gene>
    <name evidence="4" type="ORF">CDG81_02950</name>
    <name evidence="5" type="ORF">IL38_18025</name>
</gene>
<proteinExistence type="predicted"/>
<sequence>MVPHRPNKLGVRAVAFSTALLAGALLGGCGQQQQAATNELAGSADNGADQQPSRSDTTPTNEHEDSRITGPDGEADPAANRTESNSTPGESVPETDDAHTGRPESDSTAGRPESRRCHTSMLAASLEPGHPGAGQRYAELTLRNTAGRTCTVYGYPGLEFTGANGTALPTDVEWSADPGPSKVRLAPDESTTTTLHWGVVPTGTASTGDDCEPLPSALRVTPPDETDVLRLRWDLGRVCDNGHVSATAFH</sequence>
<organism evidence="4 7">
    <name type="scientific">Actinopolyspora erythraea</name>
    <dbReference type="NCBI Taxonomy" id="414996"/>
    <lineage>
        <taxon>Bacteria</taxon>
        <taxon>Bacillati</taxon>
        <taxon>Actinomycetota</taxon>
        <taxon>Actinomycetes</taxon>
        <taxon>Actinopolysporales</taxon>
        <taxon>Actinopolysporaceae</taxon>
        <taxon>Actinopolyspora</taxon>
    </lineage>
</organism>
<keyword evidence="2" id="KW-0732">Signal</keyword>
<feature type="compositionally biased region" description="Basic and acidic residues" evidence="1">
    <location>
        <begin position="96"/>
        <end position="105"/>
    </location>
</feature>
<evidence type="ECO:0000259" key="3">
    <source>
        <dbReference type="Pfam" id="PF14016"/>
    </source>
</evidence>
<dbReference type="Pfam" id="PF14016">
    <property type="entry name" value="DUF4232"/>
    <property type="match status" value="1"/>
</dbReference>
<feature type="region of interest" description="Disordered" evidence="1">
    <location>
        <begin position="33"/>
        <end position="116"/>
    </location>
</feature>
<feature type="compositionally biased region" description="Polar residues" evidence="1">
    <location>
        <begin position="48"/>
        <end position="60"/>
    </location>
</feature>
<evidence type="ECO:0000313" key="5">
    <source>
        <dbReference type="EMBL" id="KGI80351.1"/>
    </source>
</evidence>
<dbReference type="EMBL" id="CP022752">
    <property type="protein sequence ID" value="ASU77437.1"/>
    <property type="molecule type" value="Genomic_DNA"/>
</dbReference>
<dbReference type="InterPro" id="IPR025326">
    <property type="entry name" value="DUF4232"/>
</dbReference>
<name>A0A099D329_9ACTN</name>
<reference evidence="5 6" key="1">
    <citation type="journal article" date="2014" name="PLoS ONE">
        <title>Identification and Characterization of a New Erythromycin Biosynthetic Gene Cluster in Actinopolyspora erythraea YIM90600, a Novel Erythronolide-Producing Halophilic Actinomycete Isolated from Salt Field.</title>
        <authorList>
            <person name="Chen D."/>
            <person name="Feng J."/>
            <person name="Huang L."/>
            <person name="Zhang Q."/>
            <person name="Wu J."/>
            <person name="Zhu X."/>
            <person name="Duan Y."/>
            <person name="Xu Z."/>
        </authorList>
    </citation>
    <scope>NUCLEOTIDE SEQUENCE [LARGE SCALE GENOMIC DNA]</scope>
    <source>
        <strain evidence="5 6">YIM90600</strain>
    </source>
</reference>
<dbReference type="EMBL" id="JPMV01000033">
    <property type="protein sequence ID" value="KGI80351.1"/>
    <property type="molecule type" value="Genomic_DNA"/>
</dbReference>